<evidence type="ECO:0000313" key="5">
    <source>
        <dbReference type="EMBL" id="CAI8031285.1"/>
    </source>
</evidence>
<dbReference type="FunFam" id="3.40.50.720:FF:000053">
    <property type="entry name" value="Quinone oxidoreductase 1"/>
    <property type="match status" value="1"/>
</dbReference>
<dbReference type="EMBL" id="CASHTH010002528">
    <property type="protein sequence ID" value="CAI8031285.1"/>
    <property type="molecule type" value="Genomic_DNA"/>
</dbReference>
<keyword evidence="1" id="KW-0521">NADP</keyword>
<evidence type="ECO:0000256" key="3">
    <source>
        <dbReference type="ARBA" id="ARBA00070796"/>
    </source>
</evidence>
<dbReference type="AlphaFoldDB" id="A0AA35WYF5"/>
<evidence type="ECO:0000259" key="4">
    <source>
        <dbReference type="Pfam" id="PF00107"/>
    </source>
</evidence>
<name>A0AA35WYF5_GEOBA</name>
<dbReference type="PANTHER" id="PTHR48106">
    <property type="entry name" value="QUINONE OXIDOREDUCTASE PIG3-RELATED"/>
    <property type="match status" value="1"/>
</dbReference>
<dbReference type="Gene3D" id="3.40.50.720">
    <property type="entry name" value="NAD(P)-binding Rossmann-like Domain"/>
    <property type="match status" value="1"/>
</dbReference>
<dbReference type="InterPro" id="IPR036291">
    <property type="entry name" value="NAD(P)-bd_dom_sf"/>
</dbReference>
<keyword evidence="6" id="KW-1185">Reference proteome</keyword>
<evidence type="ECO:0000256" key="2">
    <source>
        <dbReference type="ARBA" id="ARBA00023002"/>
    </source>
</evidence>
<dbReference type="Pfam" id="PF00107">
    <property type="entry name" value="ADH_zinc_N"/>
    <property type="match status" value="1"/>
</dbReference>
<evidence type="ECO:0000313" key="6">
    <source>
        <dbReference type="Proteomes" id="UP001174909"/>
    </source>
</evidence>
<keyword evidence="2" id="KW-0560">Oxidoreductase</keyword>
<evidence type="ECO:0000256" key="1">
    <source>
        <dbReference type="ARBA" id="ARBA00022857"/>
    </source>
</evidence>
<accession>A0AA35WYF5</accession>
<dbReference type="PANTHER" id="PTHR48106:SF13">
    <property type="entry name" value="QUINONE OXIDOREDUCTASE-RELATED"/>
    <property type="match status" value="1"/>
</dbReference>
<dbReference type="GO" id="GO:0005829">
    <property type="term" value="C:cytosol"/>
    <property type="evidence" value="ECO:0007669"/>
    <property type="project" value="TreeGrafter"/>
</dbReference>
<protein>
    <recommendedName>
        <fullName evidence="3">Probable quinone oxidoreductase</fullName>
    </recommendedName>
</protein>
<reference evidence="5" key="1">
    <citation type="submission" date="2023-03" db="EMBL/GenBank/DDBJ databases">
        <authorList>
            <person name="Steffen K."/>
            <person name="Cardenas P."/>
        </authorList>
    </citation>
    <scope>NUCLEOTIDE SEQUENCE</scope>
</reference>
<dbReference type="InterPro" id="IPR013149">
    <property type="entry name" value="ADH-like_C"/>
</dbReference>
<feature type="domain" description="Alcohol dehydrogenase-like C-terminal" evidence="4">
    <location>
        <begin position="32"/>
        <end position="122"/>
    </location>
</feature>
<sequence length="127" mass="13491">MLKGLTVQYLVRRTYRVERGDVVLVHAAAGATGLLLCQWAKHLGAIVIGTVSSAAKAEQARAAGAEHVVIHGEGDFVATVREVTNGEGCAVVYESIGKDTFRRSLDCLRPLGMMASYGHASGPSRPR</sequence>
<comment type="caution">
    <text evidence="5">The sequence shown here is derived from an EMBL/GenBank/DDBJ whole genome shotgun (WGS) entry which is preliminary data.</text>
</comment>
<dbReference type="GO" id="GO:0070402">
    <property type="term" value="F:NADPH binding"/>
    <property type="evidence" value="ECO:0007669"/>
    <property type="project" value="TreeGrafter"/>
</dbReference>
<gene>
    <name evidence="5" type="ORF">GBAR_LOCUS17766</name>
</gene>
<organism evidence="5 6">
    <name type="scientific">Geodia barretti</name>
    <name type="common">Barrett's horny sponge</name>
    <dbReference type="NCBI Taxonomy" id="519541"/>
    <lineage>
        <taxon>Eukaryota</taxon>
        <taxon>Metazoa</taxon>
        <taxon>Porifera</taxon>
        <taxon>Demospongiae</taxon>
        <taxon>Heteroscleromorpha</taxon>
        <taxon>Tetractinellida</taxon>
        <taxon>Astrophorina</taxon>
        <taxon>Geodiidae</taxon>
        <taxon>Geodia</taxon>
    </lineage>
</organism>
<dbReference type="GO" id="GO:0003960">
    <property type="term" value="F:quinone reductase (NADPH) activity"/>
    <property type="evidence" value="ECO:0007669"/>
    <property type="project" value="TreeGrafter"/>
</dbReference>
<dbReference type="GO" id="GO:0035925">
    <property type="term" value="F:mRNA 3'-UTR AU-rich region binding"/>
    <property type="evidence" value="ECO:0007669"/>
    <property type="project" value="TreeGrafter"/>
</dbReference>
<dbReference type="Proteomes" id="UP001174909">
    <property type="component" value="Unassembled WGS sequence"/>
</dbReference>
<dbReference type="SUPFAM" id="SSF51735">
    <property type="entry name" value="NAD(P)-binding Rossmann-fold domains"/>
    <property type="match status" value="1"/>
</dbReference>
<proteinExistence type="predicted"/>